<protein>
    <recommendedName>
        <fullName evidence="3">Cytoplasmic protein</fullName>
    </recommendedName>
</protein>
<dbReference type="Gene3D" id="2.60.120.10">
    <property type="entry name" value="Jelly Rolls"/>
    <property type="match status" value="1"/>
</dbReference>
<sequence length="125" mass="13800">MVLKYHEGGAMSDDPVVANPEFYSVVFENDRVRVLEYLDGPGDRTAQHSHPDSVMITLSSFVRRISADGREVRVELPAGQVRWLDAQRHAGENIGGTETHSFFVELKEPRPAADGEPSAVLGPRT</sequence>
<keyword evidence="2" id="KW-1185">Reference proteome</keyword>
<accession>A0ABN2E325</accession>
<proteinExistence type="predicted"/>
<dbReference type="EMBL" id="BAAAND010000008">
    <property type="protein sequence ID" value="GAA1594793.1"/>
    <property type="molecule type" value="Genomic_DNA"/>
</dbReference>
<dbReference type="InterPro" id="IPR011051">
    <property type="entry name" value="RmlC_Cupin_sf"/>
</dbReference>
<comment type="caution">
    <text evidence="1">The sequence shown here is derived from an EMBL/GenBank/DDBJ whole genome shotgun (WGS) entry which is preliminary data.</text>
</comment>
<dbReference type="SUPFAM" id="SSF51182">
    <property type="entry name" value="RmlC-like cupins"/>
    <property type="match status" value="1"/>
</dbReference>
<dbReference type="InterPro" id="IPR014710">
    <property type="entry name" value="RmlC-like_jellyroll"/>
</dbReference>
<dbReference type="Proteomes" id="UP001500190">
    <property type="component" value="Unassembled WGS sequence"/>
</dbReference>
<evidence type="ECO:0008006" key="3">
    <source>
        <dbReference type="Google" id="ProtNLM"/>
    </source>
</evidence>
<organism evidence="1 2">
    <name type="scientific">Kribbella karoonensis</name>
    <dbReference type="NCBI Taxonomy" id="324851"/>
    <lineage>
        <taxon>Bacteria</taxon>
        <taxon>Bacillati</taxon>
        <taxon>Actinomycetota</taxon>
        <taxon>Actinomycetes</taxon>
        <taxon>Propionibacteriales</taxon>
        <taxon>Kribbellaceae</taxon>
        <taxon>Kribbella</taxon>
    </lineage>
</organism>
<evidence type="ECO:0000313" key="1">
    <source>
        <dbReference type="EMBL" id="GAA1594793.1"/>
    </source>
</evidence>
<evidence type="ECO:0000313" key="2">
    <source>
        <dbReference type="Proteomes" id="UP001500190"/>
    </source>
</evidence>
<gene>
    <name evidence="1" type="ORF">GCM10009742_46860</name>
</gene>
<name>A0ABN2E325_9ACTN</name>
<reference evidence="1 2" key="1">
    <citation type="journal article" date="2019" name="Int. J. Syst. Evol. Microbiol.">
        <title>The Global Catalogue of Microorganisms (GCM) 10K type strain sequencing project: providing services to taxonomists for standard genome sequencing and annotation.</title>
        <authorList>
            <consortium name="The Broad Institute Genomics Platform"/>
            <consortium name="The Broad Institute Genome Sequencing Center for Infectious Disease"/>
            <person name="Wu L."/>
            <person name="Ma J."/>
        </authorList>
    </citation>
    <scope>NUCLEOTIDE SEQUENCE [LARGE SCALE GENOMIC DNA]</scope>
    <source>
        <strain evidence="1 2">JCM 14304</strain>
    </source>
</reference>